<dbReference type="GO" id="GO:0003677">
    <property type="term" value="F:DNA binding"/>
    <property type="evidence" value="ECO:0007669"/>
    <property type="project" value="InterPro"/>
</dbReference>
<keyword evidence="2 3" id="KW-0067">ATP-binding</keyword>
<dbReference type="SUPFAM" id="SSF52540">
    <property type="entry name" value="P-loop containing nucleoside triphosphate hydrolases"/>
    <property type="match status" value="1"/>
</dbReference>
<feature type="binding site" evidence="3">
    <location>
        <begin position="200"/>
        <end position="207"/>
    </location>
    <ligand>
        <name>ATP</name>
        <dbReference type="ChEBI" id="CHEBI:30616"/>
    </ligand>
</feature>
<dbReference type="InterPro" id="IPR050206">
    <property type="entry name" value="FtsK/SpoIIIE/SftA"/>
</dbReference>
<dbReference type="GO" id="GO:0051301">
    <property type="term" value="P:cell division"/>
    <property type="evidence" value="ECO:0007669"/>
    <property type="project" value="UniProtKB-KW"/>
</dbReference>
<evidence type="ECO:0000256" key="4">
    <source>
        <dbReference type="SAM" id="Phobius"/>
    </source>
</evidence>
<evidence type="ECO:0000256" key="2">
    <source>
        <dbReference type="ARBA" id="ARBA00022840"/>
    </source>
</evidence>
<accession>A0A7W2DV36</accession>
<dbReference type="Gene3D" id="3.40.50.300">
    <property type="entry name" value="P-loop containing nucleotide triphosphate hydrolases"/>
    <property type="match status" value="1"/>
</dbReference>
<feature type="domain" description="FtsK" evidence="5">
    <location>
        <begin position="183"/>
        <end position="370"/>
    </location>
</feature>
<keyword evidence="6" id="KW-0132">Cell division</keyword>
<gene>
    <name evidence="6" type="ORF">H1X69_18780</name>
</gene>
<dbReference type="PROSITE" id="PS50901">
    <property type="entry name" value="FTSK"/>
    <property type="match status" value="1"/>
</dbReference>
<dbReference type="PANTHER" id="PTHR22683">
    <property type="entry name" value="SPORULATION PROTEIN RELATED"/>
    <property type="match status" value="1"/>
</dbReference>
<dbReference type="InterPro" id="IPR003593">
    <property type="entry name" value="AAA+_ATPase"/>
</dbReference>
<comment type="caution">
    <text evidence="6">The sequence shown here is derived from an EMBL/GenBank/DDBJ whole genome shotgun (WGS) entry which is preliminary data.</text>
</comment>
<dbReference type="CDD" id="cd01127">
    <property type="entry name" value="TrwB_TraG_TraD_VirD4"/>
    <property type="match status" value="1"/>
</dbReference>
<dbReference type="GO" id="GO:0005524">
    <property type="term" value="F:ATP binding"/>
    <property type="evidence" value="ECO:0007669"/>
    <property type="project" value="UniProtKB-UniRule"/>
</dbReference>
<keyword evidence="4" id="KW-1133">Transmembrane helix</keyword>
<feature type="transmembrane region" description="Helical" evidence="4">
    <location>
        <begin position="15"/>
        <end position="34"/>
    </location>
</feature>
<dbReference type="PANTHER" id="PTHR22683:SF41">
    <property type="entry name" value="DNA TRANSLOCASE FTSK"/>
    <property type="match status" value="1"/>
</dbReference>
<dbReference type="EMBL" id="JACERG010000011">
    <property type="protein sequence ID" value="MBA5223452.1"/>
    <property type="molecule type" value="Genomic_DNA"/>
</dbReference>
<keyword evidence="4" id="KW-0472">Membrane</keyword>
<keyword evidence="4" id="KW-0812">Transmembrane</keyword>
<organism evidence="6 7">
    <name type="scientific">Streptomyces griseoaurantiacus</name>
    <dbReference type="NCBI Taxonomy" id="68213"/>
    <lineage>
        <taxon>Bacteria</taxon>
        <taxon>Bacillati</taxon>
        <taxon>Actinomycetota</taxon>
        <taxon>Actinomycetes</taxon>
        <taxon>Kitasatosporales</taxon>
        <taxon>Streptomycetaceae</taxon>
        <taxon>Streptomyces</taxon>
        <taxon>Streptomyces aurantiacus group</taxon>
    </lineage>
</organism>
<reference evidence="6 7" key="1">
    <citation type="submission" date="2020-07" db="EMBL/GenBank/DDBJ databases">
        <title>Differential regulation of undecylprodigiosin biosynthesis in the yeast-scavenging Streptomyces strain MBK6.</title>
        <authorList>
            <person name="Baral B."/>
            <person name="Siitonen V."/>
            <person name="Laughlin M."/>
            <person name="Yamada K."/>
            <person name="Ilomaeki M."/>
            <person name="Metsae-Ketelae M."/>
            <person name="Niemi J."/>
        </authorList>
    </citation>
    <scope>NUCLEOTIDE SEQUENCE [LARGE SCALE GENOMIC DNA]</scope>
    <source>
        <strain evidence="6 7">MBK6</strain>
    </source>
</reference>
<protein>
    <submittedName>
        <fullName evidence="6">Cell division protein FtsK</fullName>
    </submittedName>
</protein>
<keyword evidence="1 3" id="KW-0547">Nucleotide-binding</keyword>
<dbReference type="Pfam" id="PF01580">
    <property type="entry name" value="FtsK_SpoIIIE"/>
    <property type="match status" value="2"/>
</dbReference>
<dbReference type="AlphaFoldDB" id="A0A7W2DV36"/>
<dbReference type="InterPro" id="IPR002543">
    <property type="entry name" value="FtsK_dom"/>
</dbReference>
<evidence type="ECO:0000256" key="1">
    <source>
        <dbReference type="ARBA" id="ARBA00022741"/>
    </source>
</evidence>
<sequence length="438" mass="45830">MAASATSAAASGPSWVLVVAAVLVSGLLLAGPALRRRYPVAWWLLLGFPVVALRVVQTWRPLMAGCGLAVSRRPALTVVSGLVGNGAAPPQPRVPRRGFIRPTPGGFVLLVRLLPGQVPEDFVKASPAMAESWQVHAVRVTSWKPGVVRVIASASDPLAAPRVPKQRGPGHLLRVTVGALETGAAWVLDLRRVPHWLIVGATRSGKSTLINALVAGLAPQPVALVGIDCKGGMELSLYEPRLSALATNREQAVRLLAALVDLTLDRMTVCRAARVRNIWGLPEKELPVPVVVIVDEIAELFLVASRSEKDEAHAAGTALIRLAQLGAALGVFLVVAGQRVGSDLGPGVTALRAQLGGRVCHRVADPSTAEMALGDLNPDALKAAQAITPEQAGTAVLASGDGWERARSHLITEAEAEAVAAECAHLTPVLSELHVEAP</sequence>
<evidence type="ECO:0000256" key="3">
    <source>
        <dbReference type="PROSITE-ProRule" id="PRU00289"/>
    </source>
</evidence>
<dbReference type="Proteomes" id="UP000587608">
    <property type="component" value="Unassembled WGS sequence"/>
</dbReference>
<feature type="transmembrane region" description="Helical" evidence="4">
    <location>
        <begin position="41"/>
        <end position="59"/>
    </location>
</feature>
<evidence type="ECO:0000313" key="6">
    <source>
        <dbReference type="EMBL" id="MBA5223452.1"/>
    </source>
</evidence>
<keyword evidence="6" id="KW-0131">Cell cycle</keyword>
<evidence type="ECO:0000313" key="7">
    <source>
        <dbReference type="Proteomes" id="UP000587608"/>
    </source>
</evidence>
<proteinExistence type="predicted"/>
<evidence type="ECO:0000259" key="5">
    <source>
        <dbReference type="PROSITE" id="PS50901"/>
    </source>
</evidence>
<dbReference type="InterPro" id="IPR027417">
    <property type="entry name" value="P-loop_NTPase"/>
</dbReference>
<dbReference type="SMART" id="SM00382">
    <property type="entry name" value="AAA"/>
    <property type="match status" value="1"/>
</dbReference>
<name>A0A7W2DV36_9ACTN</name>